<dbReference type="AlphaFoldDB" id="A0AA90NLC6"/>
<dbReference type="Pfam" id="PF00653">
    <property type="entry name" value="BIR"/>
    <property type="match status" value="1"/>
</dbReference>
<evidence type="ECO:0000256" key="1">
    <source>
        <dbReference type="SAM" id="SignalP"/>
    </source>
</evidence>
<feature type="signal peptide" evidence="1">
    <location>
        <begin position="1"/>
        <end position="24"/>
    </location>
</feature>
<dbReference type="EMBL" id="JASXSV010000007">
    <property type="protein sequence ID" value="MDP0588760.1"/>
    <property type="molecule type" value="Genomic_DNA"/>
</dbReference>
<dbReference type="Gene3D" id="1.10.1170.10">
    <property type="entry name" value="Inhibitor Of Apoptosis Protein (2mihbC-IAP-1), Chain A"/>
    <property type="match status" value="1"/>
</dbReference>
<dbReference type="PROSITE" id="PS50143">
    <property type="entry name" value="BIR_REPEAT_2"/>
    <property type="match status" value="1"/>
</dbReference>
<proteinExistence type="predicted"/>
<dbReference type="SMART" id="SM00238">
    <property type="entry name" value="BIR"/>
    <property type="match status" value="1"/>
</dbReference>
<keyword evidence="3" id="KW-1185">Reference proteome</keyword>
<dbReference type="CDD" id="cd00022">
    <property type="entry name" value="BIR"/>
    <property type="match status" value="1"/>
</dbReference>
<dbReference type="SUPFAM" id="SSF57924">
    <property type="entry name" value="Inhibitor of apoptosis (IAP) repeat"/>
    <property type="match status" value="1"/>
</dbReference>
<evidence type="ECO:0000313" key="2">
    <source>
        <dbReference type="EMBL" id="MDP0588760.1"/>
    </source>
</evidence>
<keyword evidence="1" id="KW-0732">Signal</keyword>
<protein>
    <submittedName>
        <fullName evidence="2">Baculoviral IAP repeat-containing protein</fullName>
    </submittedName>
</protein>
<dbReference type="InterPro" id="IPR001370">
    <property type="entry name" value="BIR_rpt"/>
</dbReference>
<evidence type="ECO:0000313" key="3">
    <source>
        <dbReference type="Proteomes" id="UP001178148"/>
    </source>
</evidence>
<sequence>MKYVKYMKVSWLFFVYQLSFPCIATDTVSITNNELDLSTYRYYIGKDIDVDCRISMFETGVSANAISGTITNNISSECHIELGATKLRWQQPLDSSAQFILAIACNNNITFILSTLKTLFNDSADTIFYTEPKKSKSIFISTALVEFEVWEFPLSFKRSGEIEIAVHGCGFLPTISQWEASDSDIEKDTSEVILSFLKKKCVPSLCENTKTINALKCNTKHSSLHAYSSILPDFFYQDFLQVRPEVNIVFPATSSKPQIHHNAYSIARQKATKTKDNLANLTANRANKINPYNLKGSLPSLIDIVTPLKHKTNDVTKAAQIDLSETHNRALTFKHPIDIERDMLNRDNITVDSMANSGFSYVGGNNVKCFSCGIILSNWEKGDVPKIEHTLYSEECTHVKTHITPYLTDTEKYTLSEKMIKKTRDNIIYAAQNGNFISITEDAQVNYSCLYGETEAVKFANLSQKELELYDEGIDNDEFTDKITNSILLISQEIYSELQSMTEVADLVSTRRSPFIELLRVYSNRLDEVKHLKKTTFRFGIYFDIEPHYKGINQLTTLFNTNENFIIINNEFSKLIKLHMTQGFLPSLIEKVIHDTAIKHENKIRTAYNTAQCFNNIGVLPIFSCYLNLLYKIVQPMQPIMFSTGVSAQNREEANMDI</sequence>
<name>A0AA90NLC6_9GAMM</name>
<dbReference type="PANTHER" id="PTHR10044">
    <property type="entry name" value="INHIBITOR OF APOPTOSIS"/>
    <property type="match status" value="1"/>
</dbReference>
<comment type="caution">
    <text evidence="2">The sequence shown here is derived from an EMBL/GenBank/DDBJ whole genome shotgun (WGS) entry which is preliminary data.</text>
</comment>
<accession>A0AA90NLC6</accession>
<dbReference type="InterPro" id="IPR050784">
    <property type="entry name" value="IAP"/>
</dbReference>
<dbReference type="Proteomes" id="UP001178148">
    <property type="component" value="Unassembled WGS sequence"/>
</dbReference>
<reference evidence="2 3" key="1">
    <citation type="journal article" date="2023" name="bioRxiv">
        <title>An intranuclear bacterial parasite of deep-sea mussels expresses apoptosis inhibitors acquired from its host.</title>
        <authorList>
            <person name="Gonzalez Porras M.A."/>
            <person name="Assie A."/>
            <person name="Tietjen M."/>
            <person name="Violette M."/>
            <person name="Kleiner M."/>
            <person name="Gruber-Vodicka H."/>
            <person name="Dubilier N."/>
            <person name="Leisch N."/>
        </authorList>
    </citation>
    <scope>NUCLEOTIDE SEQUENCE [LARGE SCALE GENOMIC DNA]</scope>
    <source>
        <strain evidence="2">IAP13</strain>
    </source>
</reference>
<organism evidence="2 3">
    <name type="scientific">Candidatus Endonucleibacter bathymodioli</name>
    <dbReference type="NCBI Taxonomy" id="539814"/>
    <lineage>
        <taxon>Bacteria</taxon>
        <taxon>Pseudomonadati</taxon>
        <taxon>Pseudomonadota</taxon>
        <taxon>Gammaproteobacteria</taxon>
        <taxon>Oceanospirillales</taxon>
        <taxon>Endozoicomonadaceae</taxon>
        <taxon>Candidatus Endonucleibacter</taxon>
    </lineage>
</organism>
<feature type="chain" id="PRO_5041671236" evidence="1">
    <location>
        <begin position="25"/>
        <end position="658"/>
    </location>
</feature>
<gene>
    <name evidence="2" type="ORF">QS748_06020</name>
</gene>